<dbReference type="EMBL" id="CP094358">
    <property type="protein sequence ID" value="UOB16345.1"/>
    <property type="molecule type" value="Genomic_DNA"/>
</dbReference>
<dbReference type="AlphaFoldDB" id="A0A9E7CY76"/>
<feature type="chain" id="PRO_5039732980" evidence="2">
    <location>
        <begin position="19"/>
        <end position="120"/>
    </location>
</feature>
<dbReference type="NCBIfam" id="TIGR04183">
    <property type="entry name" value="Por_Secre_tail"/>
    <property type="match status" value="1"/>
</dbReference>
<evidence type="ECO:0000259" key="3">
    <source>
        <dbReference type="Pfam" id="PF18962"/>
    </source>
</evidence>
<dbReference type="InterPro" id="IPR026444">
    <property type="entry name" value="Secre_tail"/>
</dbReference>
<organism evidence="4 5">
    <name type="scientific">Abyssalbus ytuae</name>
    <dbReference type="NCBI Taxonomy" id="2926907"/>
    <lineage>
        <taxon>Bacteria</taxon>
        <taxon>Pseudomonadati</taxon>
        <taxon>Bacteroidota</taxon>
        <taxon>Flavobacteriia</taxon>
        <taxon>Flavobacteriales</taxon>
        <taxon>Flavobacteriaceae</taxon>
        <taxon>Abyssalbus</taxon>
    </lineage>
</organism>
<evidence type="ECO:0000256" key="2">
    <source>
        <dbReference type="SAM" id="SignalP"/>
    </source>
</evidence>
<evidence type="ECO:0000313" key="5">
    <source>
        <dbReference type="Proteomes" id="UP000831290"/>
    </source>
</evidence>
<feature type="domain" description="Secretion system C-terminal sorting" evidence="3">
    <location>
        <begin position="51"/>
        <end position="119"/>
    </location>
</feature>
<accession>A0A9E7CY76</accession>
<dbReference type="Pfam" id="PF18962">
    <property type="entry name" value="Por_Secre_tail"/>
    <property type="match status" value="1"/>
</dbReference>
<gene>
    <name evidence="4" type="ORF">MQE35_11415</name>
</gene>
<protein>
    <submittedName>
        <fullName evidence="4">T9SS type A sorting domain-containing protein</fullName>
    </submittedName>
</protein>
<proteinExistence type="predicted"/>
<dbReference type="Proteomes" id="UP000831290">
    <property type="component" value="Chromosome"/>
</dbReference>
<sequence>MNKFYLIFFLLVPFISVAQSSADGLSQDRKEQQVVDSPSSVVIEEDFKLIPNPVTDGYVTLKLANSRFFKYASVYDVLGKEVLIIKNVNSPVDISSLKAGVYIIAVTEIGKTSTRKLVIK</sequence>
<dbReference type="RefSeq" id="WP_255841521.1">
    <property type="nucleotide sequence ID" value="NZ_CP094358.1"/>
</dbReference>
<name>A0A9E7CY76_9FLAO</name>
<feature type="signal peptide" evidence="2">
    <location>
        <begin position="1"/>
        <end position="18"/>
    </location>
</feature>
<keyword evidence="1 2" id="KW-0732">Signal</keyword>
<evidence type="ECO:0000313" key="4">
    <source>
        <dbReference type="EMBL" id="UOB16345.1"/>
    </source>
</evidence>
<keyword evidence="5" id="KW-1185">Reference proteome</keyword>
<dbReference type="KEGG" id="fbm:MQE35_11415"/>
<reference evidence="4" key="1">
    <citation type="submission" date="2022-03" db="EMBL/GenBank/DDBJ databases">
        <title>Description of Abyssus ytuae gen. nov., sp. nov., a novel member of the family Flavobacteriaceae isolated from the sediment of Mariana Trench.</title>
        <authorList>
            <person name="Zhang J."/>
            <person name="Xu X."/>
        </authorList>
    </citation>
    <scope>NUCLEOTIDE SEQUENCE</scope>
    <source>
        <strain evidence="4">MT3330</strain>
    </source>
</reference>
<evidence type="ECO:0000256" key="1">
    <source>
        <dbReference type="ARBA" id="ARBA00022729"/>
    </source>
</evidence>